<keyword evidence="3" id="KW-0812">Transmembrane</keyword>
<evidence type="ECO:0000256" key="3">
    <source>
        <dbReference type="SAM" id="Phobius"/>
    </source>
</evidence>
<dbReference type="InterPro" id="IPR029058">
    <property type="entry name" value="AB_hydrolase_fold"/>
</dbReference>
<gene>
    <name evidence="5" type="ORF">ACJRO7_022362</name>
</gene>
<feature type="domain" description="Alpha/beta hydrolase fold-3" evidence="4">
    <location>
        <begin position="115"/>
        <end position="215"/>
    </location>
</feature>
<accession>A0ABD3JZI6</accession>
<dbReference type="AlphaFoldDB" id="A0ABD3JZI6"/>
<comment type="caution">
    <text evidence="5">The sequence shown here is derived from an EMBL/GenBank/DDBJ whole genome shotgun (WGS) entry which is preliminary data.</text>
</comment>
<sequence>MSIKENHKLIREQPLSLSLSLSLSLMEPDSNSSKSEVAFERLPMIRVYKDGRVERLLGTDFVPPSTDPETGVSSKDVTIPVAAAATTATSEPSSHVISARLFLPKLTDSRKLPLLIYFHGGGFCISSPFTAIHHGYLNALVAEAKVVAVAVDHRKAPEHPIPVAYEDAWAAIQWAASHCDGDGPEAWLNEHADFGRVFLSGESSGEKMMISMYTYFSHMVLVACYSQLLFIYFHSGFI</sequence>
<dbReference type="Gene3D" id="3.40.50.1820">
    <property type="entry name" value="alpha/beta hydrolase"/>
    <property type="match status" value="1"/>
</dbReference>
<keyword evidence="3" id="KW-0472">Membrane</keyword>
<keyword evidence="2" id="KW-0378">Hydrolase</keyword>
<dbReference type="InterPro" id="IPR002168">
    <property type="entry name" value="Lipase_GDXG_HIS_AS"/>
</dbReference>
<keyword evidence="6" id="KW-1185">Reference proteome</keyword>
<feature type="transmembrane region" description="Helical" evidence="3">
    <location>
        <begin position="213"/>
        <end position="233"/>
    </location>
</feature>
<reference evidence="5 6" key="1">
    <citation type="submission" date="2024-11" db="EMBL/GenBank/DDBJ databases">
        <title>Chromosome-level genome assembly of Eucalyptus globulus Labill. provides insights into its genome evolution.</title>
        <authorList>
            <person name="Li X."/>
        </authorList>
    </citation>
    <scope>NUCLEOTIDE SEQUENCE [LARGE SCALE GENOMIC DNA]</scope>
    <source>
        <strain evidence="5">CL2024</strain>
        <tissue evidence="5">Fresh tender leaves</tissue>
    </source>
</reference>
<evidence type="ECO:0000256" key="2">
    <source>
        <dbReference type="ARBA" id="ARBA00022801"/>
    </source>
</evidence>
<dbReference type="PANTHER" id="PTHR23024:SF458">
    <property type="entry name" value="ALPHA_BETA HYDROLASE FOLD-3 DOMAIN-CONTAINING PROTEIN"/>
    <property type="match status" value="1"/>
</dbReference>
<dbReference type="PANTHER" id="PTHR23024">
    <property type="entry name" value="ARYLACETAMIDE DEACETYLASE"/>
    <property type="match status" value="1"/>
</dbReference>
<dbReference type="PROSITE" id="PS01173">
    <property type="entry name" value="LIPASE_GDXG_HIS"/>
    <property type="match status" value="1"/>
</dbReference>
<evidence type="ECO:0000313" key="5">
    <source>
        <dbReference type="EMBL" id="KAL3732823.1"/>
    </source>
</evidence>
<name>A0ABD3JZI6_EUCGL</name>
<dbReference type="InterPro" id="IPR050466">
    <property type="entry name" value="Carboxylest/Gibb_receptor"/>
</dbReference>
<comment type="similarity">
    <text evidence="1">Belongs to the 'GDXG' lipolytic enzyme family.</text>
</comment>
<dbReference type="SUPFAM" id="SSF53474">
    <property type="entry name" value="alpha/beta-Hydrolases"/>
    <property type="match status" value="1"/>
</dbReference>
<dbReference type="EMBL" id="JBJKBG010000006">
    <property type="protein sequence ID" value="KAL3732823.1"/>
    <property type="molecule type" value="Genomic_DNA"/>
</dbReference>
<evidence type="ECO:0000256" key="1">
    <source>
        <dbReference type="ARBA" id="ARBA00010515"/>
    </source>
</evidence>
<proteinExistence type="inferred from homology"/>
<protein>
    <recommendedName>
        <fullName evidence="4">Alpha/beta hydrolase fold-3 domain-containing protein</fullName>
    </recommendedName>
</protein>
<evidence type="ECO:0000259" key="4">
    <source>
        <dbReference type="Pfam" id="PF07859"/>
    </source>
</evidence>
<keyword evidence="3" id="KW-1133">Transmembrane helix</keyword>
<dbReference type="Proteomes" id="UP001634007">
    <property type="component" value="Unassembled WGS sequence"/>
</dbReference>
<organism evidence="5 6">
    <name type="scientific">Eucalyptus globulus</name>
    <name type="common">Tasmanian blue gum</name>
    <dbReference type="NCBI Taxonomy" id="34317"/>
    <lineage>
        <taxon>Eukaryota</taxon>
        <taxon>Viridiplantae</taxon>
        <taxon>Streptophyta</taxon>
        <taxon>Embryophyta</taxon>
        <taxon>Tracheophyta</taxon>
        <taxon>Spermatophyta</taxon>
        <taxon>Magnoliopsida</taxon>
        <taxon>eudicotyledons</taxon>
        <taxon>Gunneridae</taxon>
        <taxon>Pentapetalae</taxon>
        <taxon>rosids</taxon>
        <taxon>malvids</taxon>
        <taxon>Myrtales</taxon>
        <taxon>Myrtaceae</taxon>
        <taxon>Myrtoideae</taxon>
        <taxon>Eucalypteae</taxon>
        <taxon>Eucalyptus</taxon>
    </lineage>
</organism>
<dbReference type="Pfam" id="PF07859">
    <property type="entry name" value="Abhydrolase_3"/>
    <property type="match status" value="1"/>
</dbReference>
<evidence type="ECO:0000313" key="6">
    <source>
        <dbReference type="Proteomes" id="UP001634007"/>
    </source>
</evidence>
<dbReference type="InterPro" id="IPR013094">
    <property type="entry name" value="AB_hydrolase_3"/>
</dbReference>
<dbReference type="GO" id="GO:0016787">
    <property type="term" value="F:hydrolase activity"/>
    <property type="evidence" value="ECO:0007669"/>
    <property type="project" value="UniProtKB-KW"/>
</dbReference>